<evidence type="ECO:0000313" key="1">
    <source>
        <dbReference type="EMBL" id="CAB4964802.1"/>
    </source>
</evidence>
<dbReference type="InterPro" id="IPR016181">
    <property type="entry name" value="Acyl_CoA_acyltransferase"/>
</dbReference>
<accession>A0A6J7LCP9</accession>
<proteinExistence type="predicted"/>
<dbReference type="SUPFAM" id="SSF55729">
    <property type="entry name" value="Acyl-CoA N-acyltransferases (Nat)"/>
    <property type="match status" value="1"/>
</dbReference>
<protein>
    <submittedName>
        <fullName evidence="1">Unannotated protein</fullName>
    </submittedName>
</protein>
<name>A0A6J7LCP9_9ZZZZ</name>
<reference evidence="1" key="1">
    <citation type="submission" date="2020-05" db="EMBL/GenBank/DDBJ databases">
        <authorList>
            <person name="Chiriac C."/>
            <person name="Salcher M."/>
            <person name="Ghai R."/>
            <person name="Kavagutti S V."/>
        </authorList>
    </citation>
    <scope>NUCLEOTIDE SEQUENCE</scope>
</reference>
<dbReference type="EMBL" id="CAFBNF010000382">
    <property type="protein sequence ID" value="CAB4964802.1"/>
    <property type="molecule type" value="Genomic_DNA"/>
</dbReference>
<gene>
    <name evidence="1" type="ORF">UFOPK3773_02303</name>
</gene>
<sequence>MTPQSSAPDPVFPESGQWGSIWYARLAPLPGGRWRVRGFITDDHPDGAIIGPAVDDATLPIDRSHWLAELDHKGRTVVTVSPWAVAGAPDLWYVRVPGEKEGRATFTLAAYDTDHLPAGTVVRNAEFLVLPVASDEQVGAVRWFTDDGLVDQVYVAPERRGSHVARMLLYAAAAMHQHHGWAGSLHGGPRRTDLGENLAARHPERMPARTEIGLMVDPQTGRPTA</sequence>
<dbReference type="AlphaFoldDB" id="A0A6J7LCP9"/>
<dbReference type="Gene3D" id="3.40.630.30">
    <property type="match status" value="1"/>
</dbReference>
<organism evidence="1">
    <name type="scientific">freshwater metagenome</name>
    <dbReference type="NCBI Taxonomy" id="449393"/>
    <lineage>
        <taxon>unclassified sequences</taxon>
        <taxon>metagenomes</taxon>
        <taxon>ecological metagenomes</taxon>
    </lineage>
</organism>